<dbReference type="EMBL" id="MLYO01000038">
    <property type="protein sequence ID" value="OIK02888.1"/>
    <property type="molecule type" value="Genomic_DNA"/>
</dbReference>
<keyword evidence="1 5" id="KW-0489">Methyltransferase</keyword>
<dbReference type="Pfam" id="PF13649">
    <property type="entry name" value="Methyltransf_25"/>
    <property type="match status" value="1"/>
</dbReference>
<dbReference type="Gene3D" id="3.40.50.150">
    <property type="entry name" value="Vaccinia Virus protein VP39"/>
    <property type="match status" value="1"/>
</dbReference>
<dbReference type="GO" id="GO:0032259">
    <property type="term" value="P:methylation"/>
    <property type="evidence" value="ECO:0007669"/>
    <property type="project" value="UniProtKB-KW"/>
</dbReference>
<dbReference type="AlphaFoldDB" id="A0A1S2Q9R1"/>
<dbReference type="RefSeq" id="WP_071383003.1">
    <property type="nucleotide sequence ID" value="NZ_MLYO01000038.1"/>
</dbReference>
<dbReference type="SUPFAM" id="SSF53335">
    <property type="entry name" value="S-adenosyl-L-methionine-dependent methyltransferases"/>
    <property type="match status" value="1"/>
</dbReference>
<evidence type="ECO:0000256" key="2">
    <source>
        <dbReference type="ARBA" id="ARBA00022679"/>
    </source>
</evidence>
<dbReference type="Proteomes" id="UP000179642">
    <property type="component" value="Unassembled WGS sequence"/>
</dbReference>
<dbReference type="PANTHER" id="PTHR43464:SF19">
    <property type="entry name" value="UBIQUINONE BIOSYNTHESIS O-METHYLTRANSFERASE, MITOCHONDRIAL"/>
    <property type="match status" value="1"/>
</dbReference>
<dbReference type="InterPro" id="IPR041698">
    <property type="entry name" value="Methyltransf_25"/>
</dbReference>
<dbReference type="InterPro" id="IPR029063">
    <property type="entry name" value="SAM-dependent_MTases_sf"/>
</dbReference>
<evidence type="ECO:0000313" key="5">
    <source>
        <dbReference type="EMBL" id="OIK02888.1"/>
    </source>
</evidence>
<reference evidence="5 6" key="1">
    <citation type="submission" date="2016-10" db="EMBL/GenBank/DDBJ databases">
        <title>Genome sequence of Streptomyces sp. MUSC 1.</title>
        <authorList>
            <person name="Lee L.-H."/>
            <person name="Ser H.-L."/>
            <person name="Law J.W.-F."/>
        </authorList>
    </citation>
    <scope>NUCLEOTIDE SEQUENCE [LARGE SCALE GENOMIC DNA]</scope>
    <source>
        <strain evidence="5 6">MUSC 1</strain>
    </source>
</reference>
<dbReference type="GO" id="GO:0008168">
    <property type="term" value="F:methyltransferase activity"/>
    <property type="evidence" value="ECO:0007669"/>
    <property type="project" value="UniProtKB-KW"/>
</dbReference>
<keyword evidence="2 5" id="KW-0808">Transferase</keyword>
<gene>
    <name evidence="5" type="ORF">BIV23_23950</name>
</gene>
<accession>A0A1S2Q9R1</accession>
<sequence>MERNIRTVEDVLKLLDDLFTPEADRWTSDAAAWWDAFYADRSKPVPFFAAKPDEDLASYLDRRLITPGRALDLGCGPGRNALYLDSLGFQVDAVDLSPAAVAWAEERARDTGAHIRFHKGDAFALTGTELSGRYDLIYDSGCFHHLPPHRRITYLALLDQLLAPGGHFALTCFTDGENGGSDLPDAALYRDARLHGGLAYTPESLRWIFSDLTEVELRLMHDEPPQSAYFGEPFLWTALYRRDAQPSTGSASVPT</sequence>
<keyword evidence="3" id="KW-0949">S-adenosyl-L-methionine</keyword>
<protein>
    <submittedName>
        <fullName evidence="5">SAM-dependent methyltransferase</fullName>
    </submittedName>
</protein>
<keyword evidence="6" id="KW-1185">Reference proteome</keyword>
<dbReference type="CDD" id="cd02440">
    <property type="entry name" value="AdoMet_MTases"/>
    <property type="match status" value="1"/>
</dbReference>
<comment type="caution">
    <text evidence="5">The sequence shown here is derived from an EMBL/GenBank/DDBJ whole genome shotgun (WGS) entry which is preliminary data.</text>
</comment>
<evidence type="ECO:0000256" key="1">
    <source>
        <dbReference type="ARBA" id="ARBA00022603"/>
    </source>
</evidence>
<dbReference type="PANTHER" id="PTHR43464">
    <property type="entry name" value="METHYLTRANSFERASE"/>
    <property type="match status" value="1"/>
</dbReference>
<evidence type="ECO:0000313" key="6">
    <source>
        <dbReference type="Proteomes" id="UP000179642"/>
    </source>
</evidence>
<name>A0A1S2Q9R1_9ACTN</name>
<organism evidence="5 6">
    <name type="scientific">Streptomyces monashensis</name>
    <dbReference type="NCBI Taxonomy" id="1678012"/>
    <lineage>
        <taxon>Bacteria</taxon>
        <taxon>Bacillati</taxon>
        <taxon>Actinomycetota</taxon>
        <taxon>Actinomycetes</taxon>
        <taxon>Kitasatosporales</taxon>
        <taxon>Streptomycetaceae</taxon>
        <taxon>Streptomyces</taxon>
    </lineage>
</organism>
<evidence type="ECO:0000256" key="3">
    <source>
        <dbReference type="ARBA" id="ARBA00022691"/>
    </source>
</evidence>
<dbReference type="OrthoDB" id="9786503at2"/>
<evidence type="ECO:0000259" key="4">
    <source>
        <dbReference type="Pfam" id="PF13649"/>
    </source>
</evidence>
<feature type="domain" description="Methyltransferase" evidence="4">
    <location>
        <begin position="71"/>
        <end position="166"/>
    </location>
</feature>
<proteinExistence type="predicted"/>